<evidence type="ECO:0000313" key="4">
    <source>
        <dbReference type="EMBL" id="NNJ27829.1"/>
    </source>
</evidence>
<name>A0ABX1VJ82_9PLAN</name>
<dbReference type="Proteomes" id="UP000609651">
    <property type="component" value="Unassembled WGS sequence"/>
</dbReference>
<gene>
    <name evidence="4" type="ORF">LzC2_39380</name>
</gene>
<feature type="transmembrane region" description="Helical" evidence="2">
    <location>
        <begin position="124"/>
        <end position="153"/>
    </location>
</feature>
<reference evidence="4 5" key="1">
    <citation type="journal article" date="2020" name="Syst. Appl. Microbiol.">
        <title>Alienimonas chondri sp. nov., a novel planctomycete isolated from the biofilm of the red alga Chondrus crispus.</title>
        <authorList>
            <person name="Vitorino I."/>
            <person name="Albuquerque L."/>
            <person name="Wiegand S."/>
            <person name="Kallscheuer N."/>
            <person name="da Costa M.S."/>
            <person name="Lobo-da-Cunha A."/>
            <person name="Jogler C."/>
            <person name="Lage O.M."/>
        </authorList>
    </citation>
    <scope>NUCLEOTIDE SEQUENCE [LARGE SCALE GENOMIC DNA]</scope>
    <source>
        <strain evidence="4 5">LzC2</strain>
    </source>
</reference>
<feature type="region of interest" description="Disordered" evidence="1">
    <location>
        <begin position="1"/>
        <end position="32"/>
    </location>
</feature>
<organism evidence="4 5">
    <name type="scientific">Alienimonas chondri</name>
    <dbReference type="NCBI Taxonomy" id="2681879"/>
    <lineage>
        <taxon>Bacteria</taxon>
        <taxon>Pseudomonadati</taxon>
        <taxon>Planctomycetota</taxon>
        <taxon>Planctomycetia</taxon>
        <taxon>Planctomycetales</taxon>
        <taxon>Planctomycetaceae</taxon>
        <taxon>Alienimonas</taxon>
    </lineage>
</organism>
<comment type="caution">
    <text evidence="4">The sequence shown here is derived from an EMBL/GenBank/DDBJ whole genome shotgun (WGS) entry which is preliminary data.</text>
</comment>
<proteinExistence type="predicted"/>
<feature type="domain" description="GYF" evidence="3">
    <location>
        <begin position="28"/>
        <end position="69"/>
    </location>
</feature>
<keyword evidence="2" id="KW-0472">Membrane</keyword>
<dbReference type="InterPro" id="IPR025640">
    <property type="entry name" value="GYF_2"/>
</dbReference>
<accession>A0ABX1VJ82</accession>
<feature type="transmembrane region" description="Helical" evidence="2">
    <location>
        <begin position="159"/>
        <end position="182"/>
    </location>
</feature>
<feature type="region of interest" description="Disordered" evidence="1">
    <location>
        <begin position="89"/>
        <end position="112"/>
    </location>
</feature>
<keyword evidence="5" id="KW-1185">Reference proteome</keyword>
<evidence type="ECO:0000259" key="3">
    <source>
        <dbReference type="Pfam" id="PF14237"/>
    </source>
</evidence>
<sequence>MGDTLPTTLSEPAKMPATKYDARGTDVPSGPHTAAELASLAADGTLSPDDRVRRVGSRRWHRAGEVDGLRFAEPTDSARLAAVVFEEEAVEEAAPPRTPPASPTDRPARIVGGQNDVKSNAVELALGTATTLIVFSAIALLVAGILLFVGIAQYDESGIAAYTPCAAFVFLWLGLVTAGHILRMAAVTALEVQSLRADLWSRVDISGGG</sequence>
<dbReference type="Pfam" id="PF14237">
    <property type="entry name" value="GYF_2"/>
    <property type="match status" value="1"/>
</dbReference>
<dbReference type="EMBL" id="WTPX01000213">
    <property type="protein sequence ID" value="NNJ27829.1"/>
    <property type="molecule type" value="Genomic_DNA"/>
</dbReference>
<protein>
    <recommendedName>
        <fullName evidence="3">GYF domain-containing protein</fullName>
    </recommendedName>
</protein>
<feature type="compositionally biased region" description="Polar residues" evidence="1">
    <location>
        <begin position="1"/>
        <end position="10"/>
    </location>
</feature>
<evidence type="ECO:0000313" key="5">
    <source>
        <dbReference type="Proteomes" id="UP000609651"/>
    </source>
</evidence>
<keyword evidence="2" id="KW-0812">Transmembrane</keyword>
<evidence type="ECO:0000256" key="1">
    <source>
        <dbReference type="SAM" id="MobiDB-lite"/>
    </source>
</evidence>
<keyword evidence="2" id="KW-1133">Transmembrane helix</keyword>
<evidence type="ECO:0000256" key="2">
    <source>
        <dbReference type="SAM" id="Phobius"/>
    </source>
</evidence>